<evidence type="ECO:0000256" key="1">
    <source>
        <dbReference type="ARBA" id="ARBA00004123"/>
    </source>
</evidence>
<dbReference type="GO" id="GO:0005634">
    <property type="term" value="C:nucleus"/>
    <property type="evidence" value="ECO:0007669"/>
    <property type="project" value="UniProtKB-SubCell"/>
</dbReference>
<proteinExistence type="inferred from homology"/>
<dbReference type="Proteomes" id="UP000310158">
    <property type="component" value="Unassembled WGS sequence"/>
</dbReference>
<dbReference type="InterPro" id="IPR012337">
    <property type="entry name" value="RNaseH-like_sf"/>
</dbReference>
<evidence type="ECO:0000256" key="7">
    <source>
        <dbReference type="SAM" id="MobiDB-lite"/>
    </source>
</evidence>
<dbReference type="CDD" id="cd06145">
    <property type="entry name" value="REX1_like"/>
    <property type="match status" value="1"/>
</dbReference>
<dbReference type="InterPro" id="IPR047021">
    <property type="entry name" value="REXO1/3/4-like"/>
</dbReference>
<comment type="subcellular location">
    <subcellularLocation>
        <location evidence="1">Nucleus</location>
    </subcellularLocation>
</comment>
<name>A0A4S4M3W4_9AGAM</name>
<evidence type="ECO:0000256" key="5">
    <source>
        <dbReference type="ARBA" id="ARBA00022839"/>
    </source>
</evidence>
<dbReference type="SUPFAM" id="SSF53098">
    <property type="entry name" value="Ribonuclease H-like"/>
    <property type="match status" value="1"/>
</dbReference>
<dbReference type="Gene3D" id="3.30.420.10">
    <property type="entry name" value="Ribonuclease H-like superfamily/Ribonuclease H"/>
    <property type="match status" value="1"/>
</dbReference>
<dbReference type="AlphaFoldDB" id="A0A4S4M3W4"/>
<dbReference type="PANTHER" id="PTHR12801:SF115">
    <property type="entry name" value="FI18136P1-RELATED"/>
    <property type="match status" value="1"/>
</dbReference>
<sequence>MFSSLGLFQSLPCPAKPQCQRTNCLFSHRPDVVEKSLSIPHDEPQPVASSSSSSTQSPRSSVPAKRPAAVSASPSISTTKGFSSTQPPRKIQKVGTVQKPFAVPTASYTPTGVPVLRVNASQSKIPVSTRQAMLKSLYDHFVILYNALLPQDPSLASEHALRQEEEIYSRANKITYRNAVITSIASIKSRPLPTSPSHPSVGTAGDLKARAAEAHALSSLRLSSAHLTPLLLTLEELERWGYLLQVPAEWGAGGEQPSAVGSRTKCERCAVTYVVGHRGEGRAEAEECTYHWGKVLTRLINDFAALHSRHPFSPLRRYLPSSPSVGKKKKSTALEIAALDCEMIYTTGGFRVARVSVVDGNGKMVFDEIVKMDDGVEVVDFNTRFSGLTAEHYAEHARLQLADVRHSLDTLLNQDTILLGHGLENDLRTLRIVHHRCVDTAILFPHPRGFPFRRALRDLCVLLPFPKMCATEVLTIVPMFPILIGSTKEHLGRTIQVGGGTSGHSSVEDSVATLDLVKWFVHNKKTKPNPLTAPPSTTGTSTAAAMGVGSFNSAMGESKTPVLNHAVL</sequence>
<evidence type="ECO:0000256" key="2">
    <source>
        <dbReference type="ARBA" id="ARBA00006357"/>
    </source>
</evidence>
<dbReference type="InterPro" id="IPR013520">
    <property type="entry name" value="Ribonucl_H"/>
</dbReference>
<evidence type="ECO:0000256" key="3">
    <source>
        <dbReference type="ARBA" id="ARBA00022722"/>
    </source>
</evidence>
<comment type="caution">
    <text evidence="9">The sequence shown here is derived from an EMBL/GenBank/DDBJ whole genome shotgun (WGS) entry which is preliminary data.</text>
</comment>
<dbReference type="EMBL" id="SGPL01000034">
    <property type="protein sequence ID" value="THH19866.1"/>
    <property type="molecule type" value="Genomic_DNA"/>
</dbReference>
<comment type="similarity">
    <text evidence="2">Belongs to the REXO1/REXO3 family.</text>
</comment>
<gene>
    <name evidence="9" type="ORF">EW146_g1402</name>
</gene>
<evidence type="ECO:0000256" key="4">
    <source>
        <dbReference type="ARBA" id="ARBA00022801"/>
    </source>
</evidence>
<protein>
    <recommendedName>
        <fullName evidence="8">Exonuclease domain-containing protein</fullName>
    </recommendedName>
</protein>
<evidence type="ECO:0000313" key="10">
    <source>
        <dbReference type="Proteomes" id="UP000310158"/>
    </source>
</evidence>
<keyword evidence="4" id="KW-0378">Hydrolase</keyword>
<evidence type="ECO:0000313" key="9">
    <source>
        <dbReference type="EMBL" id="THH19866.1"/>
    </source>
</evidence>
<keyword evidence="10" id="KW-1185">Reference proteome</keyword>
<keyword evidence="5" id="KW-0269">Exonuclease</keyword>
<dbReference type="SMART" id="SM00479">
    <property type="entry name" value="EXOIII"/>
    <property type="match status" value="1"/>
</dbReference>
<feature type="compositionally biased region" description="Polar residues" evidence="7">
    <location>
        <begin position="72"/>
        <end position="87"/>
    </location>
</feature>
<feature type="region of interest" description="Disordered" evidence="7">
    <location>
        <begin position="37"/>
        <end position="96"/>
    </location>
</feature>
<dbReference type="InterPro" id="IPR036397">
    <property type="entry name" value="RNaseH_sf"/>
</dbReference>
<dbReference type="GO" id="GO:0003676">
    <property type="term" value="F:nucleic acid binding"/>
    <property type="evidence" value="ECO:0007669"/>
    <property type="project" value="InterPro"/>
</dbReference>
<dbReference type="PANTHER" id="PTHR12801">
    <property type="entry name" value="RNA EXONUCLEASE REXO1 / RECO3 FAMILY MEMBER-RELATED"/>
    <property type="match status" value="1"/>
</dbReference>
<dbReference type="OrthoDB" id="8191639at2759"/>
<reference evidence="9 10" key="1">
    <citation type="submission" date="2019-02" db="EMBL/GenBank/DDBJ databases">
        <title>Genome sequencing of the rare red list fungi Bondarzewia mesenterica.</title>
        <authorList>
            <person name="Buettner E."/>
            <person name="Kellner H."/>
        </authorList>
    </citation>
    <scope>NUCLEOTIDE SEQUENCE [LARGE SCALE GENOMIC DNA]</scope>
    <source>
        <strain evidence="9 10">DSM 108281</strain>
    </source>
</reference>
<keyword evidence="6" id="KW-0539">Nucleus</keyword>
<feature type="domain" description="Exonuclease" evidence="8">
    <location>
        <begin position="335"/>
        <end position="526"/>
    </location>
</feature>
<evidence type="ECO:0000256" key="6">
    <source>
        <dbReference type="ARBA" id="ARBA00023242"/>
    </source>
</evidence>
<keyword evidence="3" id="KW-0540">Nuclease</keyword>
<organism evidence="9 10">
    <name type="scientific">Bondarzewia mesenterica</name>
    <dbReference type="NCBI Taxonomy" id="1095465"/>
    <lineage>
        <taxon>Eukaryota</taxon>
        <taxon>Fungi</taxon>
        <taxon>Dikarya</taxon>
        <taxon>Basidiomycota</taxon>
        <taxon>Agaricomycotina</taxon>
        <taxon>Agaricomycetes</taxon>
        <taxon>Russulales</taxon>
        <taxon>Bondarzewiaceae</taxon>
        <taxon>Bondarzewia</taxon>
    </lineage>
</organism>
<feature type="compositionally biased region" description="Low complexity" evidence="7">
    <location>
        <begin position="45"/>
        <end position="64"/>
    </location>
</feature>
<accession>A0A4S4M3W4</accession>
<dbReference type="GO" id="GO:0004527">
    <property type="term" value="F:exonuclease activity"/>
    <property type="evidence" value="ECO:0007669"/>
    <property type="project" value="UniProtKB-KW"/>
</dbReference>
<evidence type="ECO:0000259" key="8">
    <source>
        <dbReference type="SMART" id="SM00479"/>
    </source>
</evidence>
<dbReference type="InterPro" id="IPR034922">
    <property type="entry name" value="REX1-like_exo"/>
</dbReference>